<reference evidence="4 5" key="1">
    <citation type="submission" date="2016-11" db="EMBL/GenBank/DDBJ databases">
        <title>Study of marine rhodopsin-containing bacteria.</title>
        <authorList>
            <person name="Yoshizawa S."/>
            <person name="Kumagai Y."/>
            <person name="Kogure K."/>
        </authorList>
    </citation>
    <scope>NUCLEOTIDE SEQUENCE [LARGE SCALE GENOMIC DNA]</scope>
    <source>
        <strain evidence="4 5">SG-29</strain>
    </source>
</reference>
<dbReference type="EMBL" id="MQWB01000001">
    <property type="protein sequence ID" value="OZC03923.1"/>
    <property type="molecule type" value="Genomic_DNA"/>
</dbReference>
<feature type="domain" description="GYF" evidence="3">
    <location>
        <begin position="309"/>
        <end position="355"/>
    </location>
</feature>
<dbReference type="CDD" id="cd03408">
    <property type="entry name" value="SPFH_like_u1"/>
    <property type="match status" value="1"/>
</dbReference>
<protein>
    <submittedName>
        <fullName evidence="4">Antifreeze protein</fullName>
    </submittedName>
</protein>
<dbReference type="SUPFAM" id="SSF117892">
    <property type="entry name" value="Band 7/SPFH domain"/>
    <property type="match status" value="1"/>
</dbReference>
<feature type="domain" description="SPFH" evidence="2">
    <location>
        <begin position="26"/>
        <end position="236"/>
    </location>
</feature>
<dbReference type="InterPro" id="IPR033880">
    <property type="entry name" value="SPFH_YdjI"/>
</dbReference>
<feature type="compositionally biased region" description="Low complexity" evidence="1">
    <location>
        <begin position="285"/>
        <end position="296"/>
    </location>
</feature>
<proteinExistence type="predicted"/>
<dbReference type="RefSeq" id="WP_094549840.1">
    <property type="nucleotide sequence ID" value="NZ_MQWB01000001.1"/>
</dbReference>
<dbReference type="AlphaFoldDB" id="A0A259U1K4"/>
<dbReference type="PANTHER" id="PTHR37826">
    <property type="entry name" value="FLOTILLIN BAND_7_5 DOMAIN PROTEIN"/>
    <property type="match status" value="1"/>
</dbReference>
<dbReference type="OrthoDB" id="9764015at2"/>
<gene>
    <name evidence="4" type="ORF">BSZ36_13605</name>
</gene>
<evidence type="ECO:0000256" key="1">
    <source>
        <dbReference type="SAM" id="MobiDB-lite"/>
    </source>
</evidence>
<dbReference type="InterPro" id="IPR025640">
    <property type="entry name" value="GYF_2"/>
</dbReference>
<dbReference type="InParanoid" id="A0A259U1K4"/>
<comment type="caution">
    <text evidence="4">The sequence shown here is derived from an EMBL/GenBank/DDBJ whole genome shotgun (WGS) entry which is preliminary data.</text>
</comment>
<evidence type="ECO:0000313" key="5">
    <source>
        <dbReference type="Proteomes" id="UP000216446"/>
    </source>
</evidence>
<feature type="region of interest" description="Disordered" evidence="1">
    <location>
        <begin position="285"/>
        <end position="319"/>
    </location>
</feature>
<dbReference type="Pfam" id="PF13421">
    <property type="entry name" value="Band_7_1"/>
    <property type="match status" value="1"/>
</dbReference>
<dbReference type="Pfam" id="PF14237">
    <property type="entry name" value="GYF_2"/>
    <property type="match status" value="1"/>
</dbReference>
<accession>A0A259U1K4</accession>
<evidence type="ECO:0000259" key="2">
    <source>
        <dbReference type="Pfam" id="PF13421"/>
    </source>
</evidence>
<dbReference type="Proteomes" id="UP000216446">
    <property type="component" value="Unassembled WGS sequence"/>
</dbReference>
<keyword evidence="5" id="KW-1185">Reference proteome</keyword>
<dbReference type="Gene3D" id="3.30.479.30">
    <property type="entry name" value="Band 7 domain"/>
    <property type="match status" value="1"/>
</dbReference>
<dbReference type="PANTHER" id="PTHR37826:SF2">
    <property type="entry name" value="ZINC-RIBBON DOMAIN-CONTAINING PROTEIN"/>
    <property type="match status" value="1"/>
</dbReference>
<dbReference type="InterPro" id="IPR036013">
    <property type="entry name" value="Band_7/SPFH_dom_sf"/>
</dbReference>
<organism evidence="4 5">
    <name type="scientific">Rubricoccus marinus</name>
    <dbReference type="NCBI Taxonomy" id="716817"/>
    <lineage>
        <taxon>Bacteria</taxon>
        <taxon>Pseudomonadati</taxon>
        <taxon>Rhodothermota</taxon>
        <taxon>Rhodothermia</taxon>
        <taxon>Rhodothermales</taxon>
        <taxon>Rubricoccaceae</taxon>
        <taxon>Rubricoccus</taxon>
    </lineage>
</organism>
<sequence length="371" mass="39789">MGLMDRLRNELIDVIEWTDDSRDTIVWRFPRHGNEIKSGAMLTVREGQTAVFVDEGQLADVFTPGTYKLTTANMPILTTLESWKYGFESPFKAEVYFVNTRRFTNQKWGTKNPIMLRDPEFGPTRLRAFGTFTFRVTDADTFLTEVVGTSGDVSTPEVTDHIRNLVVSRFTEALGEAKLAALDLAANYSELGGALGGKMEESMEAYGVELKDLVVENISLPPEVEKAMDERTSMGVIGNLGAYTQFQTAKAMEAAASNPGGGAAAAGVGLGAGMAMAQGMAGSFMQPQGQQQASGATPPPPPPAAPSFHVSKDGQTAGPFTMDQLKAQAASGELTRESHVWREGMDGWKTAGEVEAMQPVFGAVPPPPPAA</sequence>
<evidence type="ECO:0000259" key="3">
    <source>
        <dbReference type="Pfam" id="PF14237"/>
    </source>
</evidence>
<feature type="region of interest" description="Disordered" evidence="1">
    <location>
        <begin position="352"/>
        <end position="371"/>
    </location>
</feature>
<evidence type="ECO:0000313" key="4">
    <source>
        <dbReference type="EMBL" id="OZC03923.1"/>
    </source>
</evidence>
<name>A0A259U1K4_9BACT</name>